<dbReference type="InterPro" id="IPR011066">
    <property type="entry name" value="MscS_channel_C_sf"/>
</dbReference>
<dbReference type="SUPFAM" id="SSF82689">
    <property type="entry name" value="Mechanosensitive channel protein MscS (YggB), C-terminal domain"/>
    <property type="match status" value="1"/>
</dbReference>
<dbReference type="SUPFAM" id="SSF82861">
    <property type="entry name" value="Mechanosensitive channel protein MscS (YggB), transmembrane region"/>
    <property type="match status" value="1"/>
</dbReference>
<feature type="region of interest" description="Disordered" evidence="8">
    <location>
        <begin position="279"/>
        <end position="331"/>
    </location>
</feature>
<evidence type="ECO:0000256" key="4">
    <source>
        <dbReference type="ARBA" id="ARBA00022692"/>
    </source>
</evidence>
<dbReference type="InterPro" id="IPR045275">
    <property type="entry name" value="MscS_archaea/bacteria_type"/>
</dbReference>
<dbReference type="SUPFAM" id="SSF50182">
    <property type="entry name" value="Sm-like ribonucleoproteins"/>
    <property type="match status" value="1"/>
</dbReference>
<dbReference type="InterPro" id="IPR010920">
    <property type="entry name" value="LSM_dom_sf"/>
</dbReference>
<keyword evidence="4 7" id="KW-0812">Transmembrane</keyword>
<dbReference type="Pfam" id="PF21082">
    <property type="entry name" value="MS_channel_3rd"/>
    <property type="match status" value="1"/>
</dbReference>
<keyword evidence="7" id="KW-0407">Ion channel</keyword>
<dbReference type="InterPro" id="IPR011014">
    <property type="entry name" value="MscS_channel_TM-2"/>
</dbReference>
<name>A0ABV2L5C8_9HYPH</name>
<organism evidence="11 12">
    <name type="scientific">Methylobacterium goesingense</name>
    <dbReference type="NCBI Taxonomy" id="243690"/>
    <lineage>
        <taxon>Bacteria</taxon>
        <taxon>Pseudomonadati</taxon>
        <taxon>Pseudomonadota</taxon>
        <taxon>Alphaproteobacteria</taxon>
        <taxon>Hyphomicrobiales</taxon>
        <taxon>Methylobacteriaceae</taxon>
        <taxon>Methylobacterium</taxon>
    </lineage>
</organism>
<evidence type="ECO:0000256" key="7">
    <source>
        <dbReference type="RuleBase" id="RU369025"/>
    </source>
</evidence>
<dbReference type="PANTHER" id="PTHR30221">
    <property type="entry name" value="SMALL-CONDUCTANCE MECHANOSENSITIVE CHANNEL"/>
    <property type="match status" value="1"/>
</dbReference>
<keyword evidence="6 7" id="KW-0472">Membrane</keyword>
<comment type="subcellular location">
    <subcellularLocation>
        <location evidence="7">Cell inner membrane</location>
        <topology evidence="7">Multi-pass membrane protein</topology>
    </subcellularLocation>
    <subcellularLocation>
        <location evidence="1">Cell membrane</location>
        <topology evidence="1">Multi-pass membrane protein</topology>
    </subcellularLocation>
</comment>
<dbReference type="EMBL" id="JBEPMM010000003">
    <property type="protein sequence ID" value="MET3691980.1"/>
    <property type="molecule type" value="Genomic_DNA"/>
</dbReference>
<dbReference type="InterPro" id="IPR006685">
    <property type="entry name" value="MscS_channel_2nd"/>
</dbReference>
<evidence type="ECO:0000313" key="12">
    <source>
        <dbReference type="Proteomes" id="UP001549145"/>
    </source>
</evidence>
<comment type="subunit">
    <text evidence="7">Homoheptamer.</text>
</comment>
<dbReference type="Gene3D" id="2.30.30.60">
    <property type="match status" value="1"/>
</dbReference>
<keyword evidence="7" id="KW-0406">Ion transport</keyword>
<dbReference type="PANTHER" id="PTHR30221:SF1">
    <property type="entry name" value="SMALL-CONDUCTANCE MECHANOSENSITIVE CHANNEL"/>
    <property type="match status" value="1"/>
</dbReference>
<dbReference type="RefSeq" id="WP_238281275.1">
    <property type="nucleotide sequence ID" value="NZ_BPQL01000120.1"/>
</dbReference>
<feature type="domain" description="Mechanosensitive ion channel MscS" evidence="9">
    <location>
        <begin position="108"/>
        <end position="170"/>
    </location>
</feature>
<feature type="transmembrane region" description="Helical" evidence="7">
    <location>
        <begin position="61"/>
        <end position="83"/>
    </location>
</feature>
<dbReference type="InterPro" id="IPR049278">
    <property type="entry name" value="MS_channel_C"/>
</dbReference>
<dbReference type="InterPro" id="IPR023408">
    <property type="entry name" value="MscS_beta-dom_sf"/>
</dbReference>
<evidence type="ECO:0000256" key="8">
    <source>
        <dbReference type="SAM" id="MobiDB-lite"/>
    </source>
</evidence>
<sequence>MIFSEALGRLEGLGRSAAALLPGLAVALVLFGLGLLIARGVRAAVRRAATLREASPGSASVLGRIAGGMTILVSFLVAASVAFPSVSAADLFNLLGIGGVAIGFAFRDVLQNLLAGILILLTRPFIIGDQIRAGSHEGTVEDVWVRATVLRTYDNQRVLIPNATLFVDKITVITAHDKRRLAFPLTIGNGDDMKEARHVIVEALRRTEGVLAEPAPEALVTGLGAAGVDMTARFWIDPPRRRDAMDALDHAISNVKDALTAAGIDLPYPTSQVLLHDQTEASDGDRTRQREGWPAGKSPPRARWKVLREDWDDVQRRDAERRGSEGKDELA</sequence>
<dbReference type="PROSITE" id="PS01246">
    <property type="entry name" value="UPF0003"/>
    <property type="match status" value="1"/>
</dbReference>
<accession>A0ABV2L5C8</accession>
<evidence type="ECO:0000256" key="3">
    <source>
        <dbReference type="ARBA" id="ARBA00022475"/>
    </source>
</evidence>
<evidence type="ECO:0000256" key="5">
    <source>
        <dbReference type="ARBA" id="ARBA00022989"/>
    </source>
</evidence>
<keyword evidence="5 7" id="KW-1133">Transmembrane helix</keyword>
<proteinExistence type="inferred from homology"/>
<keyword evidence="3" id="KW-1003">Cell membrane</keyword>
<keyword evidence="7" id="KW-0997">Cell inner membrane</keyword>
<reference evidence="11 12" key="1">
    <citation type="submission" date="2024-06" db="EMBL/GenBank/DDBJ databases">
        <title>Genomic Encyclopedia of Type Strains, Phase IV (KMG-IV): sequencing the most valuable type-strain genomes for metagenomic binning, comparative biology and taxonomic classification.</title>
        <authorList>
            <person name="Goeker M."/>
        </authorList>
    </citation>
    <scope>NUCLEOTIDE SEQUENCE [LARGE SCALE GENOMIC DNA]</scope>
    <source>
        <strain evidence="11 12">DSM 21331</strain>
    </source>
</reference>
<feature type="compositionally biased region" description="Basic and acidic residues" evidence="8">
    <location>
        <begin position="306"/>
        <end position="331"/>
    </location>
</feature>
<feature type="transmembrane region" description="Helical" evidence="7">
    <location>
        <begin position="20"/>
        <end position="41"/>
    </location>
</feature>
<evidence type="ECO:0000256" key="1">
    <source>
        <dbReference type="ARBA" id="ARBA00004651"/>
    </source>
</evidence>
<keyword evidence="7" id="KW-0813">Transport</keyword>
<comment type="function">
    <text evidence="7">Mechanosensitive channel that participates in the regulation of osmotic pressure changes within the cell, opening in response to stretch forces in the membrane lipid bilayer, without the need for other proteins. Contributes to normal resistance to hypoosmotic shock. Forms an ion channel of 1.0 nanosiemens conductance with a slight preference for anions.</text>
</comment>
<comment type="similarity">
    <text evidence="2 7">Belongs to the MscS (TC 1.A.23) family.</text>
</comment>
<evidence type="ECO:0000259" key="9">
    <source>
        <dbReference type="Pfam" id="PF00924"/>
    </source>
</evidence>
<dbReference type="Gene3D" id="3.30.70.100">
    <property type="match status" value="1"/>
</dbReference>
<evidence type="ECO:0000259" key="10">
    <source>
        <dbReference type="Pfam" id="PF21082"/>
    </source>
</evidence>
<dbReference type="Gene3D" id="1.10.287.1260">
    <property type="match status" value="1"/>
</dbReference>
<keyword evidence="12" id="KW-1185">Reference proteome</keyword>
<dbReference type="InterPro" id="IPR006686">
    <property type="entry name" value="MscS_channel_CS"/>
</dbReference>
<dbReference type="Pfam" id="PF00924">
    <property type="entry name" value="MS_channel_2nd"/>
    <property type="match status" value="1"/>
</dbReference>
<feature type="domain" description="Mechanosensitive ion channel MscS C-terminal" evidence="10">
    <location>
        <begin position="191"/>
        <end position="265"/>
    </location>
</feature>
<protein>
    <recommendedName>
        <fullName evidence="7">Small-conductance mechanosensitive channel</fullName>
    </recommendedName>
</protein>
<comment type="caution">
    <text evidence="7">Lacks conserved residue(s) required for the propagation of feature annotation.</text>
</comment>
<dbReference type="Proteomes" id="UP001549145">
    <property type="component" value="Unassembled WGS sequence"/>
</dbReference>
<evidence type="ECO:0000256" key="6">
    <source>
        <dbReference type="ARBA" id="ARBA00023136"/>
    </source>
</evidence>
<evidence type="ECO:0000313" key="11">
    <source>
        <dbReference type="EMBL" id="MET3691980.1"/>
    </source>
</evidence>
<gene>
    <name evidence="11" type="ORF">ABID43_001511</name>
</gene>
<feature type="compositionally biased region" description="Basic and acidic residues" evidence="8">
    <location>
        <begin position="279"/>
        <end position="291"/>
    </location>
</feature>
<evidence type="ECO:0000256" key="2">
    <source>
        <dbReference type="ARBA" id="ARBA00008017"/>
    </source>
</evidence>
<comment type="caution">
    <text evidence="11">The sequence shown here is derived from an EMBL/GenBank/DDBJ whole genome shotgun (WGS) entry which is preliminary data.</text>
</comment>